<proteinExistence type="predicted"/>
<dbReference type="EMBL" id="BMYJ01000001">
    <property type="protein sequence ID" value="GHC44592.1"/>
    <property type="molecule type" value="Genomic_DNA"/>
</dbReference>
<dbReference type="InterPro" id="IPR021323">
    <property type="entry name" value="DUF2927"/>
</dbReference>
<dbReference type="Proteomes" id="UP000638981">
    <property type="component" value="Unassembled WGS sequence"/>
</dbReference>
<keyword evidence="1" id="KW-0732">Signal</keyword>
<reference evidence="2" key="2">
    <citation type="submission" date="2020-09" db="EMBL/GenBank/DDBJ databases">
        <authorList>
            <person name="Sun Q."/>
            <person name="Kim S."/>
        </authorList>
    </citation>
    <scope>NUCLEOTIDE SEQUENCE</scope>
    <source>
        <strain evidence="2">KCTC 23310</strain>
    </source>
</reference>
<dbReference type="AlphaFoldDB" id="A0A918TG37"/>
<accession>A0A918TG37</accession>
<reference evidence="2" key="1">
    <citation type="journal article" date="2014" name="Int. J. Syst. Evol. Microbiol.">
        <title>Complete genome sequence of Corynebacterium casei LMG S-19264T (=DSM 44701T), isolated from a smear-ripened cheese.</title>
        <authorList>
            <consortium name="US DOE Joint Genome Institute (JGI-PGF)"/>
            <person name="Walter F."/>
            <person name="Albersmeier A."/>
            <person name="Kalinowski J."/>
            <person name="Ruckert C."/>
        </authorList>
    </citation>
    <scope>NUCLEOTIDE SEQUENCE</scope>
    <source>
        <strain evidence="2">KCTC 23310</strain>
    </source>
</reference>
<evidence type="ECO:0000256" key="1">
    <source>
        <dbReference type="SAM" id="SignalP"/>
    </source>
</evidence>
<feature type="signal peptide" evidence="1">
    <location>
        <begin position="1"/>
        <end position="18"/>
    </location>
</feature>
<dbReference type="Pfam" id="PF11150">
    <property type="entry name" value="DUF2927"/>
    <property type="match status" value="1"/>
</dbReference>
<dbReference type="PROSITE" id="PS51257">
    <property type="entry name" value="PROKAR_LIPOPROTEIN"/>
    <property type="match status" value="1"/>
</dbReference>
<sequence length="460" mass="49710">MWQRLTLVNLFLSLSACAGWQADVARLDSALMILPDEGPRLPSFPPRTGAAPQQNNAQLAADFLDLEFALETGRTLPHLTRFEGDITYTLHGRVAASAAGDLALLLQRLRDEAGIALQQAEPGSAANITLNFLPKQVIRQGNPGVACFVVPGISTYAEYRHGRNRQDWATLQQRERLAIFLPGDASPQEIRDCLHEELAQALGPLNDLYRLSDSVFNDDNFHTVLTGYDMLMLRLHYAPELQNGMSREQVAAVLPGLLARLNPTGRRSGPVNVGATPAAWEAAMEMALGQDGSALSRQQAAMDALAIAKAEGWNDTRLAFSLFALGRSQLSLNAKSSIAHFGDSAALYRRQPGGAIHAAHVDMQLAAFALSQGWYDMADALAVRNIPVVQNAENAALLASFLLIRAECADQGQDHAAAQALREEGMLWARYGFGRGRELAARIAAIAALVRPLAPAPDRG</sequence>
<gene>
    <name evidence="2" type="ORF">GCM10007315_02270</name>
</gene>
<evidence type="ECO:0008006" key="4">
    <source>
        <dbReference type="Google" id="ProtNLM"/>
    </source>
</evidence>
<comment type="caution">
    <text evidence="2">The sequence shown here is derived from an EMBL/GenBank/DDBJ whole genome shotgun (WGS) entry which is preliminary data.</text>
</comment>
<name>A0A918TG37_9RHOB</name>
<dbReference type="RefSeq" id="WP_189409611.1">
    <property type="nucleotide sequence ID" value="NZ_BMYJ01000001.1"/>
</dbReference>
<evidence type="ECO:0000313" key="3">
    <source>
        <dbReference type="Proteomes" id="UP000638981"/>
    </source>
</evidence>
<feature type="chain" id="PRO_5037734863" description="ATP-dependent transcriptional regulator" evidence="1">
    <location>
        <begin position="19"/>
        <end position="460"/>
    </location>
</feature>
<keyword evidence="3" id="KW-1185">Reference proteome</keyword>
<protein>
    <recommendedName>
        <fullName evidence="4">ATP-dependent transcriptional regulator</fullName>
    </recommendedName>
</protein>
<organism evidence="2 3">
    <name type="scientific">Neogemmobacter tilapiae</name>
    <dbReference type="NCBI Taxonomy" id="875041"/>
    <lineage>
        <taxon>Bacteria</taxon>
        <taxon>Pseudomonadati</taxon>
        <taxon>Pseudomonadota</taxon>
        <taxon>Alphaproteobacteria</taxon>
        <taxon>Rhodobacterales</taxon>
        <taxon>Paracoccaceae</taxon>
        <taxon>Neogemmobacter</taxon>
    </lineage>
</organism>
<evidence type="ECO:0000313" key="2">
    <source>
        <dbReference type="EMBL" id="GHC44592.1"/>
    </source>
</evidence>